<reference evidence="4" key="1">
    <citation type="submission" date="2025-08" db="UniProtKB">
        <authorList>
            <consortium name="RefSeq"/>
        </authorList>
    </citation>
    <scope>IDENTIFICATION</scope>
    <source>
        <strain evidence="4">J_2021</strain>
        <tissue evidence="4">Erythrocytes</tissue>
    </source>
</reference>
<feature type="compositionally biased region" description="Basic and acidic residues" evidence="2">
    <location>
        <begin position="430"/>
        <end position="444"/>
    </location>
</feature>
<evidence type="ECO:0000256" key="1">
    <source>
        <dbReference type="SAM" id="Coils"/>
    </source>
</evidence>
<gene>
    <name evidence="4" type="primary">LOC121401421</name>
</gene>
<feature type="coiled-coil region" evidence="1">
    <location>
        <begin position="453"/>
        <end position="494"/>
    </location>
</feature>
<evidence type="ECO:0000313" key="4">
    <source>
        <dbReference type="RefSeq" id="XP_041441975.1"/>
    </source>
</evidence>
<keyword evidence="3" id="KW-1185">Reference proteome</keyword>
<dbReference type="KEGG" id="xla:121401421"/>
<sequence length="515" mass="59446">MAAVVDKSNKGENVSMWLLNYIKNHGGPYEIPQECKDSWDLMKIFIADSVFDKKTKESKRKGMVLQGLLSCCLKMAEIVKQKDNDFTEQTDKYETLLKESNEKISELRLHAITTGEALIEKANLCDRLTATNDELSVKIQDIEKELEEHKHAVNIAFDKVGEKSDQLCQNNISKFKEHKQIYPWNELDQASSFPAAPVVTTTVLNTDNSGEVQLISKQLKPQEMDAIVREIGQVPRYDINRFMKWFCELKRVRETYNLNTDDIDRILQRVVGNGLWVRIVHNCGQQRRTRDVFREMLRALYGITLNVSLSGKIKQMKQECPYELCDRIATVMDQLMTGNPGFEHGGLLHRVMLLEALEEDVKEGILSVTPDPIDLKDILLRADNLWRKRSRKESFAVDAARIFRVEGQQNKEYAGFRGPQRGNRAYNSEWQRERGKYEQEKKDRAPRQSWIPFPQLKREHDKLKMEYDTIRAERDLLKQNVSVLEAELSKLRCVSLTTSGVTDQGGGIQHRAINL</sequence>
<dbReference type="GeneID" id="121401421"/>
<keyword evidence="1" id="KW-0175">Coiled coil</keyword>
<proteinExistence type="predicted"/>
<feature type="coiled-coil region" evidence="1">
    <location>
        <begin position="125"/>
        <end position="159"/>
    </location>
</feature>
<dbReference type="Proteomes" id="UP000186698">
    <property type="component" value="Chromosome 3L"/>
</dbReference>
<protein>
    <submittedName>
        <fullName evidence="4">Uncharacterized protein LOC121401421</fullName>
    </submittedName>
</protein>
<feature type="region of interest" description="Disordered" evidence="2">
    <location>
        <begin position="414"/>
        <end position="444"/>
    </location>
</feature>
<dbReference type="OrthoDB" id="9886901at2759"/>
<organism evidence="3 4">
    <name type="scientific">Xenopus laevis</name>
    <name type="common">African clawed frog</name>
    <dbReference type="NCBI Taxonomy" id="8355"/>
    <lineage>
        <taxon>Eukaryota</taxon>
        <taxon>Metazoa</taxon>
        <taxon>Chordata</taxon>
        <taxon>Craniata</taxon>
        <taxon>Vertebrata</taxon>
        <taxon>Euteleostomi</taxon>
        <taxon>Amphibia</taxon>
        <taxon>Batrachia</taxon>
        <taxon>Anura</taxon>
        <taxon>Pipoidea</taxon>
        <taxon>Pipidae</taxon>
        <taxon>Xenopodinae</taxon>
        <taxon>Xenopus</taxon>
        <taxon>Xenopus</taxon>
    </lineage>
</organism>
<evidence type="ECO:0000256" key="2">
    <source>
        <dbReference type="SAM" id="MobiDB-lite"/>
    </source>
</evidence>
<name>A0A8J1MLR3_XENLA</name>
<dbReference type="RefSeq" id="XP_041441975.1">
    <property type="nucleotide sequence ID" value="XM_041586041.1"/>
</dbReference>
<dbReference type="AlphaFoldDB" id="A0A8J1MLR3"/>
<evidence type="ECO:0000313" key="3">
    <source>
        <dbReference type="Proteomes" id="UP000186698"/>
    </source>
</evidence>
<accession>A0A8J1MLR3</accession>